<accession>A0ABS2BHM0</accession>
<feature type="domain" description="AB hydrolase-1" evidence="2">
    <location>
        <begin position="28"/>
        <end position="264"/>
    </location>
</feature>
<protein>
    <submittedName>
        <fullName evidence="3">Alpha/beta fold hydrolase</fullName>
    </submittedName>
</protein>
<keyword evidence="4" id="KW-1185">Reference proteome</keyword>
<dbReference type="Gene3D" id="3.40.50.1820">
    <property type="entry name" value="alpha/beta hydrolase"/>
    <property type="match status" value="1"/>
</dbReference>
<evidence type="ECO:0000259" key="2">
    <source>
        <dbReference type="Pfam" id="PF12697"/>
    </source>
</evidence>
<evidence type="ECO:0000313" key="4">
    <source>
        <dbReference type="Proteomes" id="UP000809431"/>
    </source>
</evidence>
<name>A0ABS2BHM0_9NEIS</name>
<dbReference type="EMBL" id="JAESND010000001">
    <property type="protein sequence ID" value="MBM3115117.1"/>
    <property type="molecule type" value="Genomic_DNA"/>
</dbReference>
<dbReference type="InterPro" id="IPR050266">
    <property type="entry name" value="AB_hydrolase_sf"/>
</dbReference>
<evidence type="ECO:0000313" key="3">
    <source>
        <dbReference type="EMBL" id="MBM3115117.1"/>
    </source>
</evidence>
<dbReference type="PANTHER" id="PTHR43798">
    <property type="entry name" value="MONOACYLGLYCEROL LIPASE"/>
    <property type="match status" value="1"/>
</dbReference>
<reference evidence="3 4" key="1">
    <citation type="submission" date="2021-01" db="EMBL/GenBank/DDBJ databases">
        <title>Draft Genome Sequence and Polyhydroxyalkanoate Biosynthetic Potential of Jeongeupia naejangsanensis Type Strain DSM 24253.</title>
        <authorList>
            <person name="Turrini P."/>
            <person name="Artuso I."/>
            <person name="Lugli G.A."/>
            <person name="Frangipani E."/>
            <person name="Ventura M."/>
            <person name="Visca P."/>
        </authorList>
    </citation>
    <scope>NUCLEOTIDE SEQUENCE [LARGE SCALE GENOMIC DNA]</scope>
    <source>
        <strain evidence="3 4">DSM 24253</strain>
    </source>
</reference>
<dbReference type="InterPro" id="IPR012354">
    <property type="entry name" value="Esterase_lipase"/>
</dbReference>
<evidence type="ECO:0000256" key="1">
    <source>
        <dbReference type="ARBA" id="ARBA00022801"/>
    </source>
</evidence>
<dbReference type="GO" id="GO:0016787">
    <property type="term" value="F:hydrolase activity"/>
    <property type="evidence" value="ECO:0007669"/>
    <property type="project" value="UniProtKB-KW"/>
</dbReference>
<dbReference type="Proteomes" id="UP000809431">
    <property type="component" value="Unassembled WGS sequence"/>
</dbReference>
<keyword evidence="1 3" id="KW-0378">Hydrolase</keyword>
<dbReference type="InterPro" id="IPR000073">
    <property type="entry name" value="AB_hydrolase_1"/>
</dbReference>
<dbReference type="RefSeq" id="WP_203536763.1">
    <property type="nucleotide sequence ID" value="NZ_JAESND010000001.1"/>
</dbReference>
<dbReference type="PIRSF" id="PIRSF017388">
    <property type="entry name" value="Esterase_lipase"/>
    <property type="match status" value="1"/>
</dbReference>
<dbReference type="SUPFAM" id="SSF53474">
    <property type="entry name" value="alpha/beta-Hydrolases"/>
    <property type="match status" value="1"/>
</dbReference>
<organism evidence="3 4">
    <name type="scientific">Jeongeupia naejangsanensis</name>
    <dbReference type="NCBI Taxonomy" id="613195"/>
    <lineage>
        <taxon>Bacteria</taxon>
        <taxon>Pseudomonadati</taxon>
        <taxon>Pseudomonadota</taxon>
        <taxon>Betaproteobacteria</taxon>
        <taxon>Neisseriales</taxon>
        <taxon>Chitinibacteraceae</taxon>
        <taxon>Jeongeupia</taxon>
    </lineage>
</organism>
<proteinExistence type="predicted"/>
<dbReference type="InterPro" id="IPR029058">
    <property type="entry name" value="AB_hydrolase_fold"/>
</dbReference>
<dbReference type="PANTHER" id="PTHR43798:SF31">
    <property type="entry name" value="AB HYDROLASE SUPERFAMILY PROTEIN YCLE"/>
    <property type="match status" value="1"/>
</dbReference>
<dbReference type="Pfam" id="PF12697">
    <property type="entry name" value="Abhydrolase_6"/>
    <property type="match status" value="1"/>
</dbReference>
<sequence>MRQPACSSVLPPPRRSAFAAPSDGSVAILLVHGLGGTDRDLGSLGKVLQRAGITTHTLTLPGHGGRPEDLYDVQAEDWIATVVAHYRALSVRYETLHLMGMCLGALLAIETAKRVDLRNGRLVALAPPVFIDGWAMPWYRELRHVVYHVPGLMQLMRIPEAEPYGIKNEPMRALVKAKLCDGNTFHYPWVPLSCIREVDRVRRWVRSELNRVRAATLIVHAREDELTSPRSAALLKRRIPHSRAVIVENSYHMICVDNDRKQVATEVLSHLGLGHAAQSSSCTAL</sequence>
<comment type="caution">
    <text evidence="3">The sequence shown here is derived from an EMBL/GenBank/DDBJ whole genome shotgun (WGS) entry which is preliminary data.</text>
</comment>
<gene>
    <name evidence="3" type="ORF">JMJ54_04675</name>
</gene>